<dbReference type="SMART" id="SM00409">
    <property type="entry name" value="IG"/>
    <property type="match status" value="1"/>
</dbReference>
<evidence type="ECO:0000313" key="12">
    <source>
        <dbReference type="EMBL" id="TNN01654.1"/>
    </source>
</evidence>
<dbReference type="PANTHER" id="PTHR13869">
    <property type="entry name" value="MYELIN P0 RELATED"/>
    <property type="match status" value="1"/>
</dbReference>
<dbReference type="AlphaFoldDB" id="A0A4Z2CBY3"/>
<dbReference type="SUPFAM" id="SSF48726">
    <property type="entry name" value="Immunoglobulin"/>
    <property type="match status" value="1"/>
</dbReference>
<keyword evidence="2 9" id="KW-0812">Transmembrane</keyword>
<dbReference type="PANTHER" id="PTHR13869:SF3">
    <property type="entry name" value="SODIUM CHANNEL SUBUNIT BETA-2"/>
    <property type="match status" value="1"/>
</dbReference>
<evidence type="ECO:0000256" key="3">
    <source>
        <dbReference type="ARBA" id="ARBA00022729"/>
    </source>
</evidence>
<dbReference type="Pfam" id="PF07686">
    <property type="entry name" value="V-set"/>
    <property type="match status" value="1"/>
</dbReference>
<dbReference type="PRINTS" id="PR00213">
    <property type="entry name" value="MYELINP0"/>
</dbReference>
<feature type="chain" id="PRO_5021481909" description="Ig-like domain-containing protein" evidence="10">
    <location>
        <begin position="33"/>
        <end position="208"/>
    </location>
</feature>
<comment type="subcellular location">
    <subcellularLocation>
        <location evidence="1">Membrane</location>
        <topology evidence="1">Single-pass type I membrane protein</topology>
    </subcellularLocation>
</comment>
<dbReference type="InterPro" id="IPR007110">
    <property type="entry name" value="Ig-like_dom"/>
</dbReference>
<feature type="domain" description="Ig-like" evidence="11">
    <location>
        <begin position="10"/>
        <end position="142"/>
    </location>
</feature>
<proteinExistence type="predicted"/>
<evidence type="ECO:0000256" key="4">
    <source>
        <dbReference type="ARBA" id="ARBA00022989"/>
    </source>
</evidence>
<evidence type="ECO:0000256" key="6">
    <source>
        <dbReference type="ARBA" id="ARBA00023157"/>
    </source>
</evidence>
<evidence type="ECO:0000256" key="1">
    <source>
        <dbReference type="ARBA" id="ARBA00004479"/>
    </source>
</evidence>
<keyword evidence="7" id="KW-0325">Glycoprotein</keyword>
<evidence type="ECO:0000256" key="9">
    <source>
        <dbReference type="SAM" id="Phobius"/>
    </source>
</evidence>
<evidence type="ECO:0000259" key="11">
    <source>
        <dbReference type="PROSITE" id="PS50835"/>
    </source>
</evidence>
<keyword evidence="13" id="KW-1185">Reference proteome</keyword>
<gene>
    <name evidence="12" type="ORF">fugu_011036</name>
</gene>
<keyword evidence="4 9" id="KW-1133">Transmembrane helix</keyword>
<protein>
    <recommendedName>
        <fullName evidence="11">Ig-like domain-containing protein</fullName>
    </recommendedName>
</protein>
<dbReference type="Gene3D" id="2.60.40.10">
    <property type="entry name" value="Immunoglobulins"/>
    <property type="match status" value="1"/>
</dbReference>
<organism evidence="12 13">
    <name type="scientific">Takifugu bimaculatus</name>
    <dbReference type="NCBI Taxonomy" id="433685"/>
    <lineage>
        <taxon>Eukaryota</taxon>
        <taxon>Metazoa</taxon>
        <taxon>Chordata</taxon>
        <taxon>Craniata</taxon>
        <taxon>Vertebrata</taxon>
        <taxon>Euteleostomi</taxon>
        <taxon>Actinopterygii</taxon>
        <taxon>Neopterygii</taxon>
        <taxon>Teleostei</taxon>
        <taxon>Neoteleostei</taxon>
        <taxon>Acanthomorphata</taxon>
        <taxon>Eupercaria</taxon>
        <taxon>Tetraodontiformes</taxon>
        <taxon>Tetradontoidea</taxon>
        <taxon>Tetraodontidae</taxon>
        <taxon>Takifugu</taxon>
    </lineage>
</organism>
<reference evidence="12 13" key="1">
    <citation type="submission" date="2019-04" db="EMBL/GenBank/DDBJ databases">
        <title>The sequence and de novo assembly of Takifugu bimaculatus genome using PacBio and Hi-C technologies.</title>
        <authorList>
            <person name="Xu P."/>
            <person name="Liu B."/>
            <person name="Zhou Z."/>
        </authorList>
    </citation>
    <scope>NUCLEOTIDE SEQUENCE [LARGE SCALE GENOMIC DNA]</scope>
    <source>
        <strain evidence="12">TB-2018</strain>
        <tissue evidence="12">Muscle</tissue>
    </source>
</reference>
<dbReference type="SMART" id="SM00406">
    <property type="entry name" value="IGv"/>
    <property type="match status" value="1"/>
</dbReference>
<keyword evidence="3 10" id="KW-0732">Signal</keyword>
<comment type="caution">
    <text evidence="12">The sequence shown here is derived from an EMBL/GenBank/DDBJ whole genome shotgun (WGS) entry which is preliminary data.</text>
</comment>
<accession>A0A4Z2CBY3</accession>
<dbReference type="InterPro" id="IPR000920">
    <property type="entry name" value="Myelin_P0-rel"/>
</dbReference>
<evidence type="ECO:0000256" key="2">
    <source>
        <dbReference type="ARBA" id="ARBA00022692"/>
    </source>
</evidence>
<name>A0A4Z2CBY3_9TELE</name>
<feature type="transmembrane region" description="Helical" evidence="9">
    <location>
        <begin position="163"/>
        <end position="185"/>
    </location>
</feature>
<evidence type="ECO:0000256" key="10">
    <source>
        <dbReference type="SAM" id="SignalP"/>
    </source>
</evidence>
<dbReference type="EMBL" id="SWLE01000003">
    <property type="protein sequence ID" value="TNN01654.1"/>
    <property type="molecule type" value="Genomic_DNA"/>
</dbReference>
<evidence type="ECO:0000256" key="8">
    <source>
        <dbReference type="ARBA" id="ARBA00023319"/>
    </source>
</evidence>
<evidence type="ECO:0000256" key="5">
    <source>
        <dbReference type="ARBA" id="ARBA00023136"/>
    </source>
</evidence>
<dbReference type="Proteomes" id="UP000516260">
    <property type="component" value="Chromosome 11"/>
</dbReference>
<keyword evidence="5 9" id="KW-0472">Membrane</keyword>
<evidence type="ECO:0000313" key="13">
    <source>
        <dbReference type="Proteomes" id="UP000516260"/>
    </source>
</evidence>
<evidence type="ECO:0000256" key="7">
    <source>
        <dbReference type="ARBA" id="ARBA00023180"/>
    </source>
</evidence>
<dbReference type="PROSITE" id="PS51257">
    <property type="entry name" value="PROKAR_LIPOPROTEIN"/>
    <property type="match status" value="1"/>
</dbReference>
<keyword evidence="6" id="KW-1015">Disulfide bond</keyword>
<sequence length="208" mass="23154">MRSPAQNCGPKITAARPFLLPLLLMSISACLGMDISGSNYINALNGTTVKIPCIFTSCYKIDVTHFNMNWTYQESLNGTEQKFMTYSRKKGMVPLHSERFRERVLFAGNLDKNDLSFTLSDVQLEDEGIYNCYVKNPPDRISGHGRIQLNVVTKLPPPRDSTIAVAIGASVGGALALLILSMVIVKCLCRYQKQELISEEKMEEEGKV</sequence>
<dbReference type="InterPro" id="IPR013106">
    <property type="entry name" value="Ig_V-set"/>
</dbReference>
<feature type="signal peptide" evidence="10">
    <location>
        <begin position="1"/>
        <end position="32"/>
    </location>
</feature>
<dbReference type="PROSITE" id="PS50835">
    <property type="entry name" value="IG_LIKE"/>
    <property type="match status" value="1"/>
</dbReference>
<dbReference type="InterPro" id="IPR036179">
    <property type="entry name" value="Ig-like_dom_sf"/>
</dbReference>
<dbReference type="InterPro" id="IPR003599">
    <property type="entry name" value="Ig_sub"/>
</dbReference>
<dbReference type="InterPro" id="IPR013783">
    <property type="entry name" value="Ig-like_fold"/>
</dbReference>
<keyword evidence="8" id="KW-0393">Immunoglobulin domain</keyword>
<dbReference type="GO" id="GO:0005886">
    <property type="term" value="C:plasma membrane"/>
    <property type="evidence" value="ECO:0007669"/>
    <property type="project" value="TreeGrafter"/>
</dbReference>